<dbReference type="Pfam" id="PF10551">
    <property type="entry name" value="MULE"/>
    <property type="match status" value="1"/>
</dbReference>
<feature type="compositionally biased region" description="Basic and acidic residues" evidence="5">
    <location>
        <begin position="559"/>
        <end position="580"/>
    </location>
</feature>
<dbReference type="InterPro" id="IPR006564">
    <property type="entry name" value="Znf_PMZ"/>
</dbReference>
<dbReference type="InterPro" id="IPR004330">
    <property type="entry name" value="FAR1_DNA_bnd_dom"/>
</dbReference>
<evidence type="ECO:0000256" key="3">
    <source>
        <dbReference type="ARBA" id="ARBA00022833"/>
    </source>
</evidence>
<evidence type="ECO:0000259" key="6">
    <source>
        <dbReference type="PROSITE" id="PS50966"/>
    </source>
</evidence>
<dbReference type="AlphaFoldDB" id="A0AAD5ZLH8"/>
<dbReference type="PROSITE" id="PS50966">
    <property type="entry name" value="ZF_SWIM"/>
    <property type="match status" value="1"/>
</dbReference>
<sequence length="653" mass="75961">MDVASLKEYDRIISMTFSSENEAFEFFNDYAKRKGFSVRKSIIKRDKTNAAIKYRRFYCSRHGFREKKHIDKPNRKRQHKLLTRCGCPVKFCVRLDKRTGMWWVQDFIDCHNHDLAAVDAAPFLRSHCFINEAQKLEISSKRASGIRNCQILDYDARCRGGYQNRGYQEKNLYNFSTGQERSKLLEDDADSIISTIMFACGIVSCENTKTYRWLLEAFLEAMYQVHPDSVITDGDLAMGKAIKSILKGTTHRICSWHMEHNANKYIHGESAMQKFRNLVYTCSAEEFEAKWKDFEKEVSKRSPSRQWLQMIYRLKESWAAAFVRKKMFLGMSSTQRSESLNARLHVYIKSKMSLCRAIQQFERCLTRMRTKEAELDCIAFQKEPVLQTPFLDLEKSAVSNYTLEVFYIVQKELGRAVEYVVGETFNSSMSSEYVIARKEKPESQHVVRCSSIEVDMEQLSCTCAKLEYEKIPCRHIFALLIHMKAMCMPRCCIPNRWTKYVKSAFPSDREGGSFNITDHSQRFHELNKAVMPIHYEVAKSDADYLKFMEWLQDQKRHYERNNNTAERTKVKQEVKDEVNSEPKIGNPKPVVTKGAPKKNKKSYERIKSAIEIGRKNKCGHCGQRGHNRQTCQKLREDDAAASAEVSGHEARDP</sequence>
<dbReference type="PANTHER" id="PTHR47718:SF13">
    <property type="entry name" value="OS09G0290500 PROTEIN"/>
    <property type="match status" value="1"/>
</dbReference>
<keyword evidence="2 4" id="KW-0863">Zinc-finger</keyword>
<comment type="caution">
    <text evidence="7">The sequence shown here is derived from an EMBL/GenBank/DDBJ whole genome shotgun (WGS) entry which is preliminary data.</text>
</comment>
<proteinExistence type="predicted"/>
<evidence type="ECO:0000313" key="7">
    <source>
        <dbReference type="EMBL" id="KAJ3700126.1"/>
    </source>
</evidence>
<name>A0AAD5ZLH8_9POAL</name>
<dbReference type="Proteomes" id="UP001210211">
    <property type="component" value="Unassembled WGS sequence"/>
</dbReference>
<evidence type="ECO:0000256" key="1">
    <source>
        <dbReference type="ARBA" id="ARBA00022723"/>
    </source>
</evidence>
<keyword evidence="1" id="KW-0479">Metal-binding</keyword>
<gene>
    <name evidence="7" type="ORF">LUZ61_003831</name>
</gene>
<protein>
    <recommendedName>
        <fullName evidence="6">SWIM-type domain-containing protein</fullName>
    </recommendedName>
</protein>
<keyword evidence="3" id="KW-0862">Zinc</keyword>
<dbReference type="Pfam" id="PF04434">
    <property type="entry name" value="SWIM"/>
    <property type="match status" value="1"/>
</dbReference>
<evidence type="ECO:0000313" key="8">
    <source>
        <dbReference type="Proteomes" id="UP001210211"/>
    </source>
</evidence>
<reference evidence="7 8" key="1">
    <citation type="journal article" date="2022" name="Cell">
        <title>Repeat-based holocentromeres influence genome architecture and karyotype evolution.</title>
        <authorList>
            <person name="Hofstatter P.G."/>
            <person name="Thangavel G."/>
            <person name="Lux T."/>
            <person name="Neumann P."/>
            <person name="Vondrak T."/>
            <person name="Novak P."/>
            <person name="Zhang M."/>
            <person name="Costa L."/>
            <person name="Castellani M."/>
            <person name="Scott A."/>
            <person name="Toegelov H."/>
            <person name="Fuchs J."/>
            <person name="Mata-Sucre Y."/>
            <person name="Dias Y."/>
            <person name="Vanzela A.L.L."/>
            <person name="Huettel B."/>
            <person name="Almeida C.C.S."/>
            <person name="Simkova H."/>
            <person name="Souza G."/>
            <person name="Pedrosa-Harand A."/>
            <person name="Macas J."/>
            <person name="Mayer K.F.X."/>
            <person name="Houben A."/>
            <person name="Marques A."/>
        </authorList>
    </citation>
    <scope>NUCLEOTIDE SEQUENCE [LARGE SCALE GENOMIC DNA]</scope>
    <source>
        <strain evidence="7">RhyTen1mFocal</strain>
    </source>
</reference>
<feature type="region of interest" description="Disordered" evidence="5">
    <location>
        <begin position="559"/>
        <end position="602"/>
    </location>
</feature>
<dbReference type="InterPro" id="IPR007527">
    <property type="entry name" value="Znf_SWIM"/>
</dbReference>
<evidence type="ECO:0000256" key="4">
    <source>
        <dbReference type="PROSITE-ProRule" id="PRU00325"/>
    </source>
</evidence>
<feature type="domain" description="SWIM-type" evidence="6">
    <location>
        <begin position="452"/>
        <end position="484"/>
    </location>
</feature>
<dbReference type="EMBL" id="JAMRDG010000001">
    <property type="protein sequence ID" value="KAJ3700126.1"/>
    <property type="molecule type" value="Genomic_DNA"/>
</dbReference>
<dbReference type="Pfam" id="PF03101">
    <property type="entry name" value="FAR1"/>
    <property type="match status" value="1"/>
</dbReference>
<keyword evidence="8" id="KW-1185">Reference proteome</keyword>
<dbReference type="GO" id="GO:0008270">
    <property type="term" value="F:zinc ion binding"/>
    <property type="evidence" value="ECO:0007669"/>
    <property type="project" value="UniProtKB-KW"/>
</dbReference>
<dbReference type="PANTHER" id="PTHR47718">
    <property type="entry name" value="OS01G0519700 PROTEIN"/>
    <property type="match status" value="1"/>
</dbReference>
<feature type="region of interest" description="Disordered" evidence="5">
    <location>
        <begin position="619"/>
        <end position="653"/>
    </location>
</feature>
<evidence type="ECO:0000256" key="2">
    <source>
        <dbReference type="ARBA" id="ARBA00022771"/>
    </source>
</evidence>
<dbReference type="InterPro" id="IPR018289">
    <property type="entry name" value="MULE_transposase_dom"/>
</dbReference>
<evidence type="ECO:0000256" key="5">
    <source>
        <dbReference type="SAM" id="MobiDB-lite"/>
    </source>
</evidence>
<dbReference type="SMART" id="SM00575">
    <property type="entry name" value="ZnF_PMZ"/>
    <property type="match status" value="1"/>
</dbReference>
<accession>A0AAD5ZLH8</accession>
<organism evidence="7 8">
    <name type="scientific">Rhynchospora tenuis</name>
    <dbReference type="NCBI Taxonomy" id="198213"/>
    <lineage>
        <taxon>Eukaryota</taxon>
        <taxon>Viridiplantae</taxon>
        <taxon>Streptophyta</taxon>
        <taxon>Embryophyta</taxon>
        <taxon>Tracheophyta</taxon>
        <taxon>Spermatophyta</taxon>
        <taxon>Magnoliopsida</taxon>
        <taxon>Liliopsida</taxon>
        <taxon>Poales</taxon>
        <taxon>Cyperaceae</taxon>
        <taxon>Cyperoideae</taxon>
        <taxon>Rhynchosporeae</taxon>
        <taxon>Rhynchospora</taxon>
    </lineage>
</organism>